<dbReference type="AlphaFoldDB" id="A0AAF0U7B6"/>
<evidence type="ECO:0000313" key="2">
    <source>
        <dbReference type="EMBL" id="WMV40573.1"/>
    </source>
</evidence>
<dbReference type="InterPro" id="IPR044730">
    <property type="entry name" value="RNase_H-like_dom_plant"/>
</dbReference>
<dbReference type="SUPFAM" id="SSF53098">
    <property type="entry name" value="Ribonuclease H-like"/>
    <property type="match status" value="1"/>
</dbReference>
<dbReference type="Proteomes" id="UP001234989">
    <property type="component" value="Chromosome 8"/>
</dbReference>
<protein>
    <recommendedName>
        <fullName evidence="1">RNase H type-1 domain-containing protein</fullName>
    </recommendedName>
</protein>
<organism evidence="2 3">
    <name type="scientific">Solanum verrucosum</name>
    <dbReference type="NCBI Taxonomy" id="315347"/>
    <lineage>
        <taxon>Eukaryota</taxon>
        <taxon>Viridiplantae</taxon>
        <taxon>Streptophyta</taxon>
        <taxon>Embryophyta</taxon>
        <taxon>Tracheophyta</taxon>
        <taxon>Spermatophyta</taxon>
        <taxon>Magnoliopsida</taxon>
        <taxon>eudicotyledons</taxon>
        <taxon>Gunneridae</taxon>
        <taxon>Pentapetalae</taxon>
        <taxon>asterids</taxon>
        <taxon>lamiids</taxon>
        <taxon>Solanales</taxon>
        <taxon>Solanaceae</taxon>
        <taxon>Solanoideae</taxon>
        <taxon>Solaneae</taxon>
        <taxon>Solanum</taxon>
    </lineage>
</organism>
<gene>
    <name evidence="2" type="ORF">MTR67_033958</name>
</gene>
<dbReference type="EMBL" id="CP133619">
    <property type="protein sequence ID" value="WMV40573.1"/>
    <property type="molecule type" value="Genomic_DNA"/>
</dbReference>
<dbReference type="InterPro" id="IPR053151">
    <property type="entry name" value="RNase_H-like"/>
</dbReference>
<dbReference type="Pfam" id="PF13456">
    <property type="entry name" value="RVT_3"/>
    <property type="match status" value="1"/>
</dbReference>
<evidence type="ECO:0000313" key="3">
    <source>
        <dbReference type="Proteomes" id="UP001234989"/>
    </source>
</evidence>
<dbReference type="PANTHER" id="PTHR47723">
    <property type="entry name" value="OS05G0353850 PROTEIN"/>
    <property type="match status" value="1"/>
</dbReference>
<dbReference type="InterPro" id="IPR036397">
    <property type="entry name" value="RNaseH_sf"/>
</dbReference>
<proteinExistence type="predicted"/>
<name>A0AAF0U7B6_SOLVR</name>
<dbReference type="GO" id="GO:0004523">
    <property type="term" value="F:RNA-DNA hybrid ribonuclease activity"/>
    <property type="evidence" value="ECO:0007669"/>
    <property type="project" value="InterPro"/>
</dbReference>
<evidence type="ECO:0000259" key="1">
    <source>
        <dbReference type="Pfam" id="PF13456"/>
    </source>
</evidence>
<reference evidence="2" key="1">
    <citation type="submission" date="2023-08" db="EMBL/GenBank/DDBJ databases">
        <title>A de novo genome assembly of Solanum verrucosum Schlechtendal, a Mexican diploid species geographically isolated from the other diploid A-genome species in potato relatives.</title>
        <authorList>
            <person name="Hosaka K."/>
        </authorList>
    </citation>
    <scope>NUCLEOTIDE SEQUENCE</scope>
    <source>
        <tissue evidence="2">Young leaves</tissue>
    </source>
</reference>
<accession>A0AAF0U7B6</accession>
<feature type="domain" description="RNase H type-1" evidence="1">
    <location>
        <begin position="40"/>
        <end position="157"/>
    </location>
</feature>
<dbReference type="Gene3D" id="3.30.420.10">
    <property type="entry name" value="Ribonuclease H-like superfamily/Ribonuclease H"/>
    <property type="match status" value="1"/>
</dbReference>
<sequence length="182" mass="20422">MPMDKALKYYYLACNKTGKKGENKEIKRKWIPPEIGLTLNIDGSFDYVTKSGGAGGVLRDILGNWVAGFAAKINVNDALHSEIMALLLGAKLANKMCINTLQIVTYSTQIIDIIKNGHNSYSNIIAECRELLQQLWSPRISHNLRELNEVADLLAKEGAKLTKEQTFVEWTKPLDFVLKKIE</sequence>
<dbReference type="InterPro" id="IPR012337">
    <property type="entry name" value="RNaseH-like_sf"/>
</dbReference>
<dbReference type="InterPro" id="IPR002156">
    <property type="entry name" value="RNaseH_domain"/>
</dbReference>
<keyword evidence="3" id="KW-1185">Reference proteome</keyword>
<dbReference type="PANTHER" id="PTHR47723:SF19">
    <property type="entry name" value="POLYNUCLEOTIDYL TRANSFERASE, RIBONUCLEASE H-LIKE SUPERFAMILY PROTEIN"/>
    <property type="match status" value="1"/>
</dbReference>
<dbReference type="GO" id="GO:0003676">
    <property type="term" value="F:nucleic acid binding"/>
    <property type="evidence" value="ECO:0007669"/>
    <property type="project" value="InterPro"/>
</dbReference>
<dbReference type="CDD" id="cd06222">
    <property type="entry name" value="RNase_H_like"/>
    <property type="match status" value="1"/>
</dbReference>